<evidence type="ECO:0000259" key="5">
    <source>
        <dbReference type="Pfam" id="PF10644"/>
    </source>
</evidence>
<feature type="compositionally biased region" description="Acidic residues" evidence="4">
    <location>
        <begin position="130"/>
        <end position="139"/>
    </location>
</feature>
<protein>
    <submittedName>
        <fullName evidence="7">MSTO1</fullName>
    </submittedName>
</protein>
<dbReference type="InterPro" id="IPR049942">
    <property type="entry name" value="DML1/Misato"/>
</dbReference>
<dbReference type="PANTHER" id="PTHR13391:SF0">
    <property type="entry name" value="PROTEIN MISATO HOMOLOG 1"/>
    <property type="match status" value="1"/>
</dbReference>
<evidence type="ECO:0000259" key="6">
    <source>
        <dbReference type="Pfam" id="PF14881"/>
    </source>
</evidence>
<feature type="region of interest" description="Disordered" evidence="4">
    <location>
        <begin position="125"/>
        <end position="168"/>
    </location>
</feature>
<feature type="domain" description="DML1/Misato tubulin" evidence="6">
    <location>
        <begin position="180"/>
        <end position="327"/>
    </location>
</feature>
<comment type="similarity">
    <text evidence="2">Belongs to the misato family.</text>
</comment>
<evidence type="ECO:0000256" key="4">
    <source>
        <dbReference type="SAM" id="MobiDB-lite"/>
    </source>
</evidence>
<dbReference type="Proteomes" id="UP000593567">
    <property type="component" value="Unassembled WGS sequence"/>
</dbReference>
<dbReference type="InterPro" id="IPR036525">
    <property type="entry name" value="Tubulin/FtsZ_GTPase_sf"/>
</dbReference>
<dbReference type="OrthoDB" id="271881at2759"/>
<proteinExistence type="inferred from homology"/>
<evidence type="ECO:0000256" key="2">
    <source>
        <dbReference type="ARBA" id="ARBA00008507"/>
    </source>
</evidence>
<keyword evidence="8" id="KW-1185">Reference proteome</keyword>
<reference evidence="7" key="1">
    <citation type="submission" date="2020-06" db="EMBL/GenBank/DDBJ databases">
        <title>Draft genome of Bugula neritina, a colonial animal packing powerful symbionts and potential medicines.</title>
        <authorList>
            <person name="Rayko M."/>
        </authorList>
    </citation>
    <scope>NUCLEOTIDE SEQUENCE [LARGE SCALE GENOMIC DNA]</scope>
    <source>
        <strain evidence="7">Kwan_BN1</strain>
    </source>
</reference>
<evidence type="ECO:0000256" key="1">
    <source>
        <dbReference type="ARBA" id="ARBA00004173"/>
    </source>
</evidence>
<dbReference type="Gene3D" id="3.40.50.1440">
    <property type="entry name" value="Tubulin/FtsZ, GTPase domain"/>
    <property type="match status" value="1"/>
</dbReference>
<organism evidence="7 8">
    <name type="scientific">Bugula neritina</name>
    <name type="common">Brown bryozoan</name>
    <name type="synonym">Sertularia neritina</name>
    <dbReference type="NCBI Taxonomy" id="10212"/>
    <lineage>
        <taxon>Eukaryota</taxon>
        <taxon>Metazoa</taxon>
        <taxon>Spiralia</taxon>
        <taxon>Lophotrochozoa</taxon>
        <taxon>Bryozoa</taxon>
        <taxon>Gymnolaemata</taxon>
        <taxon>Cheilostomatida</taxon>
        <taxon>Flustrina</taxon>
        <taxon>Buguloidea</taxon>
        <taxon>Bugulidae</taxon>
        <taxon>Bugula</taxon>
    </lineage>
</organism>
<gene>
    <name evidence="7" type="ORF">EB796_014251</name>
</gene>
<evidence type="ECO:0000313" key="7">
    <source>
        <dbReference type="EMBL" id="KAF6027452.1"/>
    </source>
</evidence>
<dbReference type="GO" id="GO:0005739">
    <property type="term" value="C:mitochondrion"/>
    <property type="evidence" value="ECO:0007669"/>
    <property type="project" value="UniProtKB-SubCell"/>
</dbReference>
<dbReference type="EMBL" id="VXIV02002089">
    <property type="protein sequence ID" value="KAF6027452.1"/>
    <property type="molecule type" value="Genomic_DNA"/>
</dbReference>
<dbReference type="InterPro" id="IPR019605">
    <property type="entry name" value="Misato_II_tubulin-like"/>
</dbReference>
<dbReference type="Pfam" id="PF10644">
    <property type="entry name" value="Misat_Tub_SegII"/>
    <property type="match status" value="1"/>
</dbReference>
<dbReference type="PANTHER" id="PTHR13391">
    <property type="entry name" value="MITOCHONDRIAL DISTRIBUTION REGULATOR MISATO"/>
    <property type="match status" value="1"/>
</dbReference>
<dbReference type="Pfam" id="PF14881">
    <property type="entry name" value="Tubulin_3"/>
    <property type="match status" value="1"/>
</dbReference>
<dbReference type="SUPFAM" id="SSF52490">
    <property type="entry name" value="Tubulin nucleotide-binding domain-like"/>
    <property type="match status" value="1"/>
</dbReference>
<dbReference type="InterPro" id="IPR029209">
    <property type="entry name" value="DML1/Misato_tubulin"/>
</dbReference>
<feature type="compositionally biased region" description="Basic and acidic residues" evidence="4">
    <location>
        <begin position="156"/>
        <end position="168"/>
    </location>
</feature>
<evidence type="ECO:0000256" key="3">
    <source>
        <dbReference type="ARBA" id="ARBA00023128"/>
    </source>
</evidence>
<evidence type="ECO:0000313" key="8">
    <source>
        <dbReference type="Proteomes" id="UP000593567"/>
    </source>
</evidence>
<accession>A0A7J7JM58</accession>
<name>A0A7J7JM58_BUGNE</name>
<comment type="subcellular location">
    <subcellularLocation>
        <location evidence="1">Mitochondrion</location>
    </subcellularLocation>
</comment>
<keyword evidence="3" id="KW-0496">Mitochondrion</keyword>
<dbReference type="AlphaFoldDB" id="A0A7J7JM58"/>
<dbReference type="GO" id="GO:0007005">
    <property type="term" value="P:mitochondrion organization"/>
    <property type="evidence" value="ECO:0007669"/>
    <property type="project" value="InterPro"/>
</dbReference>
<sequence length="532" mass="60235">MHKETVTFQIGHLSNFVGAHWWNLQEASFVYEGSGSSGEKAEINHDVTFREGEVTYTPRLISVDLSEALHCLKQEGVLYDFETDGDCISWVASRNAMSLFLKVTRSTLHKEAEKYKKNEFLRDLEREDNPEQDVAEVDESSSKEKMEAELLDSTETESKADEPESSVKEDIREKMYSLDDSVHSWCDYLRVHLHPKSLSVVKGYYQTDNVLNLHNLGSDLYNRQSSKLREELEDKIHFFTEEADNLQGFHMLADIYDGFGGLASSVASDISDEYSKRGCISFCPFYSQRTSQDNSQSLHDLINSVLSVVRLIEAGFTVVPLSLVDNPWNSVHHKHTQLPGLVYKVSNLSLTLPLPLESHLSSQSLFNKALNPLRSLSPLHDGNVLRSPSVQSVVLRGAEASYESLLQEAVSTWYPSTSSSIMEVRKPCKVTSPFPHIFDSNIDEFGYRSDKPREKRKGVQSVAAMTSLSTTNQSVHMLTHLLERSRKLNRRHLHKHLEAGMEQDDWSDSLNTLEELIGKYEDGDAMETSDSE</sequence>
<comment type="caution">
    <text evidence="7">The sequence shown here is derived from an EMBL/GenBank/DDBJ whole genome shotgun (WGS) entry which is preliminary data.</text>
</comment>
<feature type="domain" description="Misato Segment II tubulin-like" evidence="5">
    <location>
        <begin position="3"/>
        <end position="126"/>
    </location>
</feature>